<accession>A0A3R5UFK3</accession>
<protein>
    <submittedName>
        <fullName evidence="1">Uncharacterized protein</fullName>
    </submittedName>
</protein>
<gene>
    <name evidence="1" type="ORF">C1I91_12835</name>
</gene>
<dbReference type="Proteomes" id="UP000286268">
    <property type="component" value="Chromosome"/>
</dbReference>
<proteinExistence type="predicted"/>
<reference evidence="1 2" key="1">
    <citation type="submission" date="2018-01" db="EMBL/GenBank/DDBJ databases">
        <title>Genome Sequencing and Assembly of Anaerobacter polyendosporus strain CT4.</title>
        <authorList>
            <person name="Tachaapaikoon C."/>
            <person name="Sutheeworapong S."/>
            <person name="Jenjaroenpun P."/>
            <person name="Wongsurawat T."/>
            <person name="Nookeaw I."/>
            <person name="Cheawchanlertfa P."/>
            <person name="Kosugi A."/>
            <person name="Cheevadhanarak S."/>
            <person name="Ratanakhanokchai K."/>
        </authorList>
    </citation>
    <scope>NUCLEOTIDE SEQUENCE [LARGE SCALE GENOMIC DNA]</scope>
    <source>
        <strain evidence="1 2">CT4</strain>
    </source>
</reference>
<name>A0A3R5UFK3_9CLOT</name>
<dbReference type="AlphaFoldDB" id="A0A3R5UFK3"/>
<dbReference type="SUPFAM" id="SSF50969">
    <property type="entry name" value="YVTN repeat-like/Quinoprotein amine dehydrogenase"/>
    <property type="match status" value="1"/>
</dbReference>
<dbReference type="OrthoDB" id="1792948at2"/>
<dbReference type="InterPro" id="IPR011044">
    <property type="entry name" value="Quino_amine_DH_bsu"/>
</dbReference>
<sequence length="402" mass="45588">MKKYSMLILTSLMLLLTTVVYIYDNSGQAPQIKQPNISIDSKKFGLIKNIVWPNEFTNIKNSLILLSTKKTNEGNMSYLYNLNINTGKSVMMAEFPSHKNLNNVILSSSPMGDGSIIVAYDRGIVKVKTNPTDTNSNTVSMIEVPGFENATSMDYKNSLIYTRENDSILYYSDVDSSQFGFAFNNPNYTNTSTYYLKPFYVANLNSLDRLITYTSLNRNQINLYALKDGKPINTFNTPVIKNVVTVRGVWDSYGFTGMNILDNKAQNKELSIFMIRHTIDNYNHDNYYDLDTIPYNTDPFGAVPAIDSYTFNEKFSLVYTTYDKSHRGAIKICGLNQIPKVILKGENIFGPLSITQYPFDEEGKLYILYFSLEDKKVKIKICNENGDLVKDLTDIITGDTLT</sequence>
<dbReference type="EMBL" id="CP025746">
    <property type="protein sequence ID" value="QAA32453.1"/>
    <property type="molecule type" value="Genomic_DNA"/>
</dbReference>
<evidence type="ECO:0000313" key="2">
    <source>
        <dbReference type="Proteomes" id="UP000286268"/>
    </source>
</evidence>
<organism evidence="1 2">
    <name type="scientific">Clostridium manihotivorum</name>
    <dbReference type="NCBI Taxonomy" id="2320868"/>
    <lineage>
        <taxon>Bacteria</taxon>
        <taxon>Bacillati</taxon>
        <taxon>Bacillota</taxon>
        <taxon>Clostridia</taxon>
        <taxon>Eubacteriales</taxon>
        <taxon>Clostridiaceae</taxon>
        <taxon>Clostridium</taxon>
    </lineage>
</organism>
<dbReference type="KEGG" id="cmah:C1I91_12835"/>
<keyword evidence="2" id="KW-1185">Reference proteome</keyword>
<evidence type="ECO:0000313" key="1">
    <source>
        <dbReference type="EMBL" id="QAA32453.1"/>
    </source>
</evidence>
<dbReference type="RefSeq" id="WP_128213241.1">
    <property type="nucleotide sequence ID" value="NZ_CP025746.1"/>
</dbReference>